<keyword evidence="3" id="KW-1185">Reference proteome</keyword>
<feature type="compositionally biased region" description="Low complexity" evidence="1">
    <location>
        <begin position="101"/>
        <end position="111"/>
    </location>
</feature>
<evidence type="ECO:0000256" key="1">
    <source>
        <dbReference type="SAM" id="MobiDB-lite"/>
    </source>
</evidence>
<name>A0A5N6LCJ4_9ASTR</name>
<feature type="compositionally biased region" description="Low complexity" evidence="1">
    <location>
        <begin position="160"/>
        <end position="171"/>
    </location>
</feature>
<proteinExistence type="predicted"/>
<reference evidence="2 3" key="1">
    <citation type="submission" date="2019-05" db="EMBL/GenBank/DDBJ databases">
        <title>Mikania micrantha, genome provides insights into the molecular mechanism of rapid growth.</title>
        <authorList>
            <person name="Liu B."/>
        </authorList>
    </citation>
    <scope>NUCLEOTIDE SEQUENCE [LARGE SCALE GENOMIC DNA]</scope>
    <source>
        <strain evidence="2">NLD-2019</strain>
        <tissue evidence="2">Leaf</tissue>
    </source>
</reference>
<dbReference type="PANTHER" id="PTHR47481">
    <property type="match status" value="1"/>
</dbReference>
<dbReference type="OrthoDB" id="1699318at2759"/>
<gene>
    <name evidence="2" type="ORF">E3N88_44345</name>
</gene>
<dbReference type="AlphaFoldDB" id="A0A5N6LCJ4"/>
<feature type="compositionally biased region" description="Pro residues" evidence="1">
    <location>
        <begin position="112"/>
        <end position="121"/>
    </location>
</feature>
<evidence type="ECO:0000313" key="3">
    <source>
        <dbReference type="Proteomes" id="UP000326396"/>
    </source>
</evidence>
<dbReference type="PANTHER" id="PTHR47481:SF38">
    <property type="entry name" value="POU DOMAIN, CLASS 4, TRANSCRIPTION FACTOR 1-LIKE"/>
    <property type="match status" value="1"/>
</dbReference>
<sequence length="221" mass="24246">MISIDLLHTILIPKSTAARAWNALANIFHDNKSSLRSISERDAPVSDQQLVLQLINGLTGNKLDAVGMMLQQTSPLPDFYVARSRFILEETRQAQHPQPDTALHAATTQPTPAAPIPPAYSQPPTYSPHSHSPDSTRGRGRGRGSRSLGRGRRNPSNTRGPPGFQGQQHQFSPWPPQHQPWRTSQQPWITPPVPYPTVPTHSQRGPPPRGSTTGILGQEPS</sequence>
<dbReference type="Proteomes" id="UP000326396">
    <property type="component" value="Unassembled WGS sequence"/>
</dbReference>
<accession>A0A5N6LCJ4</accession>
<protein>
    <submittedName>
        <fullName evidence="2">Uncharacterized protein</fullName>
    </submittedName>
</protein>
<evidence type="ECO:0000313" key="2">
    <source>
        <dbReference type="EMBL" id="KAD0384265.1"/>
    </source>
</evidence>
<feature type="compositionally biased region" description="Polar residues" evidence="1">
    <location>
        <begin position="210"/>
        <end position="221"/>
    </location>
</feature>
<comment type="caution">
    <text evidence="2">The sequence shown here is derived from an EMBL/GenBank/DDBJ whole genome shotgun (WGS) entry which is preliminary data.</text>
</comment>
<feature type="region of interest" description="Disordered" evidence="1">
    <location>
        <begin position="92"/>
        <end position="221"/>
    </location>
</feature>
<feature type="compositionally biased region" description="Basic residues" evidence="1">
    <location>
        <begin position="138"/>
        <end position="153"/>
    </location>
</feature>
<dbReference type="EMBL" id="SZYD01001724">
    <property type="protein sequence ID" value="KAD0384265.1"/>
    <property type="molecule type" value="Genomic_DNA"/>
</dbReference>
<organism evidence="2 3">
    <name type="scientific">Mikania micrantha</name>
    <name type="common">bitter vine</name>
    <dbReference type="NCBI Taxonomy" id="192012"/>
    <lineage>
        <taxon>Eukaryota</taxon>
        <taxon>Viridiplantae</taxon>
        <taxon>Streptophyta</taxon>
        <taxon>Embryophyta</taxon>
        <taxon>Tracheophyta</taxon>
        <taxon>Spermatophyta</taxon>
        <taxon>Magnoliopsida</taxon>
        <taxon>eudicotyledons</taxon>
        <taxon>Gunneridae</taxon>
        <taxon>Pentapetalae</taxon>
        <taxon>asterids</taxon>
        <taxon>campanulids</taxon>
        <taxon>Asterales</taxon>
        <taxon>Asteraceae</taxon>
        <taxon>Asteroideae</taxon>
        <taxon>Heliantheae alliance</taxon>
        <taxon>Eupatorieae</taxon>
        <taxon>Mikania</taxon>
    </lineage>
</organism>